<evidence type="ECO:0000259" key="1">
    <source>
        <dbReference type="Pfam" id="PF09851"/>
    </source>
</evidence>
<gene>
    <name evidence="2" type="ORF">H8S34_03350</name>
</gene>
<dbReference type="RefSeq" id="WP_186963035.1">
    <property type="nucleotide sequence ID" value="NZ_JACOPR010000002.1"/>
</dbReference>
<protein>
    <submittedName>
        <fullName evidence="2">SHOCT domain-containing protein</fullName>
    </submittedName>
</protein>
<evidence type="ECO:0000313" key="2">
    <source>
        <dbReference type="EMBL" id="MBC5729868.1"/>
    </source>
</evidence>
<dbReference type="Proteomes" id="UP000660021">
    <property type="component" value="Unassembled WGS sequence"/>
</dbReference>
<comment type="caution">
    <text evidence="2">The sequence shown here is derived from an EMBL/GenBank/DDBJ whole genome shotgun (WGS) entry which is preliminary data.</text>
</comment>
<feature type="domain" description="SHOCT" evidence="1">
    <location>
        <begin position="119"/>
        <end position="146"/>
    </location>
</feature>
<keyword evidence="3" id="KW-1185">Reference proteome</keyword>
<evidence type="ECO:0000313" key="3">
    <source>
        <dbReference type="Proteomes" id="UP000660021"/>
    </source>
</evidence>
<sequence length="148" mass="15981">MNIPEVTLRCSNGFTLHTRGPNLVVEAKRTEEFFPIAKIQSFALKEPRGLGMGKITFHTAQAASAGVGLGLGVSAAIGAEKVFFFSKADLAIAIQIRDYISSYDVEKAAPEGKVVSVVEEIRGLKELLDDGILTSEEFDAKKRQLLGL</sequence>
<dbReference type="EMBL" id="JACOPR010000002">
    <property type="protein sequence ID" value="MBC5729868.1"/>
    <property type="molecule type" value="Genomic_DNA"/>
</dbReference>
<reference evidence="2 3" key="1">
    <citation type="submission" date="2020-08" db="EMBL/GenBank/DDBJ databases">
        <title>Genome public.</title>
        <authorList>
            <person name="Liu C."/>
            <person name="Sun Q."/>
        </authorList>
    </citation>
    <scope>NUCLEOTIDE SEQUENCE [LARGE SCALE GENOMIC DNA]</scope>
    <source>
        <strain evidence="2 3">New-38</strain>
    </source>
</reference>
<dbReference type="InterPro" id="IPR018649">
    <property type="entry name" value="SHOCT"/>
</dbReference>
<organism evidence="2 3">
    <name type="scientific">Pseudoflavonifractor hominis</name>
    <dbReference type="NCBI Taxonomy" id="2763059"/>
    <lineage>
        <taxon>Bacteria</taxon>
        <taxon>Bacillati</taxon>
        <taxon>Bacillota</taxon>
        <taxon>Clostridia</taxon>
        <taxon>Eubacteriales</taxon>
        <taxon>Oscillospiraceae</taxon>
        <taxon>Pseudoflavonifractor</taxon>
    </lineage>
</organism>
<accession>A0ABR7HQS5</accession>
<proteinExistence type="predicted"/>
<dbReference type="Pfam" id="PF09851">
    <property type="entry name" value="SHOCT"/>
    <property type="match status" value="1"/>
</dbReference>
<name>A0ABR7HQS5_9FIRM</name>